<sequence>VFTNGSRAHAERVLACLGVADRFEEIFDIRIAGYQPKPFPDPYREVMRYLSCSADRSIMVEDSIDNLVTARELGMRTVLVREQEQDGRFD</sequence>
<gene>
    <name evidence="5" type="ORF">GWO12_09625</name>
</gene>
<dbReference type="InterPro" id="IPR050155">
    <property type="entry name" value="HAD-like_hydrolase_sf"/>
</dbReference>
<protein>
    <recommendedName>
        <fullName evidence="4">phosphoglycolate phosphatase</fullName>
        <ecNumber evidence="4">3.1.3.18</ecNumber>
    </recommendedName>
</protein>
<dbReference type="Pfam" id="PF13419">
    <property type="entry name" value="HAD_2"/>
    <property type="match status" value="1"/>
</dbReference>
<keyword evidence="5" id="KW-0378">Hydrolase</keyword>
<dbReference type="Gene3D" id="3.40.50.1000">
    <property type="entry name" value="HAD superfamily/HAD-like"/>
    <property type="match status" value="1"/>
</dbReference>
<feature type="non-terminal residue" evidence="5">
    <location>
        <position position="90"/>
    </location>
</feature>
<dbReference type="PANTHER" id="PTHR43434">
    <property type="entry name" value="PHOSPHOGLYCOLATE PHOSPHATASE"/>
    <property type="match status" value="1"/>
</dbReference>
<dbReference type="InterPro" id="IPR006439">
    <property type="entry name" value="HAD-SF_hydro_IA"/>
</dbReference>
<name>A0AAE4ZA40_9BACT</name>
<dbReference type="EMBL" id="JAACAK010000073">
    <property type="protein sequence ID" value="NIR75352.1"/>
    <property type="molecule type" value="Genomic_DNA"/>
</dbReference>
<dbReference type="InterPro" id="IPR036412">
    <property type="entry name" value="HAD-like_sf"/>
</dbReference>
<dbReference type="NCBIfam" id="TIGR01509">
    <property type="entry name" value="HAD-SF-IA-v3"/>
    <property type="match status" value="1"/>
</dbReference>
<evidence type="ECO:0000256" key="3">
    <source>
        <dbReference type="ARBA" id="ARBA00006171"/>
    </source>
</evidence>
<comment type="pathway">
    <text evidence="2">Organic acid metabolism; glycolate biosynthesis; glycolate from 2-phosphoglycolate: step 1/1.</text>
</comment>
<accession>A0AAE4ZA40</accession>
<comment type="caution">
    <text evidence="5">The sequence shown here is derived from an EMBL/GenBank/DDBJ whole genome shotgun (WGS) entry which is preliminary data.</text>
</comment>
<evidence type="ECO:0000256" key="2">
    <source>
        <dbReference type="ARBA" id="ARBA00004818"/>
    </source>
</evidence>
<proteinExistence type="inferred from homology"/>
<reference evidence="5 6" key="1">
    <citation type="submission" date="2020-01" db="EMBL/GenBank/DDBJ databases">
        <title>Genomes assembled from Gulf of Kutch pelagic sediment metagenomes.</title>
        <authorList>
            <person name="Chandrashekar M."/>
            <person name="Mahajan M.S."/>
            <person name="Dave K.J."/>
            <person name="Vatsa P."/>
            <person name="Nathani N.M."/>
        </authorList>
    </citation>
    <scope>NUCLEOTIDE SEQUENCE [LARGE SCALE GENOMIC DNA]</scope>
    <source>
        <strain evidence="5">KS3-K002</strain>
    </source>
</reference>
<evidence type="ECO:0000313" key="6">
    <source>
        <dbReference type="Proteomes" id="UP000702544"/>
    </source>
</evidence>
<comment type="catalytic activity">
    <reaction evidence="1">
        <text>2-phosphoglycolate + H2O = glycolate + phosphate</text>
        <dbReference type="Rhea" id="RHEA:14369"/>
        <dbReference type="ChEBI" id="CHEBI:15377"/>
        <dbReference type="ChEBI" id="CHEBI:29805"/>
        <dbReference type="ChEBI" id="CHEBI:43474"/>
        <dbReference type="ChEBI" id="CHEBI:58033"/>
        <dbReference type="EC" id="3.1.3.18"/>
    </reaction>
</comment>
<dbReference type="GO" id="GO:0006281">
    <property type="term" value="P:DNA repair"/>
    <property type="evidence" value="ECO:0007669"/>
    <property type="project" value="TreeGrafter"/>
</dbReference>
<dbReference type="EC" id="3.1.3.18" evidence="4"/>
<comment type="similarity">
    <text evidence="3">Belongs to the HAD-like hydrolase superfamily. CbbY/CbbZ/Gph/YieH family.</text>
</comment>
<dbReference type="PANTHER" id="PTHR43434:SF1">
    <property type="entry name" value="PHOSPHOGLYCOLATE PHOSPHATASE"/>
    <property type="match status" value="1"/>
</dbReference>
<dbReference type="Proteomes" id="UP000702544">
    <property type="component" value="Unassembled WGS sequence"/>
</dbReference>
<evidence type="ECO:0000256" key="4">
    <source>
        <dbReference type="ARBA" id="ARBA00013078"/>
    </source>
</evidence>
<feature type="non-terminal residue" evidence="5">
    <location>
        <position position="1"/>
    </location>
</feature>
<evidence type="ECO:0000256" key="1">
    <source>
        <dbReference type="ARBA" id="ARBA00000830"/>
    </source>
</evidence>
<dbReference type="InterPro" id="IPR041492">
    <property type="entry name" value="HAD_2"/>
</dbReference>
<dbReference type="SUPFAM" id="SSF56784">
    <property type="entry name" value="HAD-like"/>
    <property type="match status" value="1"/>
</dbReference>
<organism evidence="5 6">
    <name type="scientific">Candidatus Kutchimonas denitrificans</name>
    <dbReference type="NCBI Taxonomy" id="3056748"/>
    <lineage>
        <taxon>Bacteria</taxon>
        <taxon>Pseudomonadati</taxon>
        <taxon>Gemmatimonadota</taxon>
        <taxon>Gemmatimonadia</taxon>
        <taxon>Candidatus Palauibacterales</taxon>
        <taxon>Candidatus Palauibacteraceae</taxon>
        <taxon>Candidatus Kutchimonas</taxon>
    </lineage>
</organism>
<dbReference type="AlphaFoldDB" id="A0AAE4ZA40"/>
<dbReference type="InterPro" id="IPR023214">
    <property type="entry name" value="HAD_sf"/>
</dbReference>
<dbReference type="GO" id="GO:0008967">
    <property type="term" value="F:phosphoglycolate phosphatase activity"/>
    <property type="evidence" value="ECO:0007669"/>
    <property type="project" value="UniProtKB-EC"/>
</dbReference>
<evidence type="ECO:0000313" key="5">
    <source>
        <dbReference type="EMBL" id="NIR75352.1"/>
    </source>
</evidence>